<organism evidence="1 2">
    <name type="scientific">Bacillus thuringiensis</name>
    <dbReference type="NCBI Taxonomy" id="1428"/>
    <lineage>
        <taxon>Bacteria</taxon>
        <taxon>Bacillati</taxon>
        <taxon>Bacillota</taxon>
        <taxon>Bacilli</taxon>
        <taxon>Bacillales</taxon>
        <taxon>Bacillaceae</taxon>
        <taxon>Bacillus</taxon>
        <taxon>Bacillus cereus group</taxon>
    </lineage>
</organism>
<sequence>MFICDKVTINKYEYCIQNAHIQEIFKEANKRNIGTLVLAEQHQRPVNKHKWIHLSKEYNINLMLTKEMQCFMPFSNNKIPFLFVSRNNLEYNTVKRLSDIVHAQHIPFLNEEAFDYFERLGFEIWYRKNEKIIDFFTEKTVSGIPKMPFKDSDIEYFHTFNVQSVTSYDSFFSYPVAIPHFPTHWEIASEDSANKNDILSNNMFKHIDECIDKNEQARLSKEIEWLQKSNHYKVFLLASQLKEKIKNLEFKGSFHNFLLSHKMGLINRIPKKLANLTDDYYPDYIFFTHPMYEKILDSTTRSILNSMNSQLKIPFSREPILFCSVIEWFKKSHSDIDMELIILYKDLYDEKSYEEKLTFFEDMKFYFLLHPGAEEAFKHAIYFSEKQIFKRQPQTTRLAIVEKGEYKALDNYINVDIEELKEHLCPTIILNFNKKTLNLELSS</sequence>
<comment type="caution">
    <text evidence="1">The sequence shown here is derived from an EMBL/GenBank/DDBJ whole genome shotgun (WGS) entry which is preliminary data.</text>
</comment>
<evidence type="ECO:0000313" key="2">
    <source>
        <dbReference type="Proteomes" id="UP000224003"/>
    </source>
</evidence>
<protein>
    <submittedName>
        <fullName evidence="1">Uncharacterized protein</fullName>
    </submittedName>
</protein>
<reference evidence="1 2" key="1">
    <citation type="submission" date="2017-09" db="EMBL/GenBank/DDBJ databases">
        <title>Large-scale bioinformatics analysis of Bacillus genomes uncovers conserved roles of natural products in bacterial physiology.</title>
        <authorList>
            <consortium name="Agbiome Team Llc"/>
            <person name="Bleich R.M."/>
            <person name="Grubbs K.J."/>
            <person name="Santa Maria K.C."/>
            <person name="Allen S.E."/>
            <person name="Farag S."/>
            <person name="Shank E.A."/>
            <person name="Bowers A."/>
        </authorList>
    </citation>
    <scope>NUCLEOTIDE SEQUENCE [LARGE SCALE GENOMIC DNA]</scope>
    <source>
        <strain evidence="1 2">AFS085496</strain>
    </source>
</reference>
<evidence type="ECO:0000313" key="1">
    <source>
        <dbReference type="EMBL" id="PFJ29166.1"/>
    </source>
</evidence>
<gene>
    <name evidence="1" type="ORF">COJ15_32140</name>
</gene>
<dbReference type="RefSeq" id="WP_098517641.1">
    <property type="nucleotide sequence ID" value="NZ_NUVX01000080.1"/>
</dbReference>
<dbReference type="AlphaFoldDB" id="A0A9X6WGZ1"/>
<dbReference type="EMBL" id="NUVX01000080">
    <property type="protein sequence ID" value="PFJ29166.1"/>
    <property type="molecule type" value="Genomic_DNA"/>
</dbReference>
<dbReference type="Proteomes" id="UP000224003">
    <property type="component" value="Unassembled WGS sequence"/>
</dbReference>
<name>A0A9X6WGZ1_BACTU</name>
<accession>A0A9X6WGZ1</accession>
<proteinExistence type="predicted"/>